<dbReference type="CDD" id="cd22160">
    <property type="entry name" value="F-box_AtFBL13-like"/>
    <property type="match status" value="1"/>
</dbReference>
<name>A0AAV0JXU6_9ROSI</name>
<dbReference type="InterPro" id="IPR053197">
    <property type="entry name" value="F-box_SCFL_complex_component"/>
</dbReference>
<dbReference type="PANTHER" id="PTHR34223:SF51">
    <property type="entry name" value="OS06G0556300 PROTEIN"/>
    <property type="match status" value="1"/>
</dbReference>
<dbReference type="AlphaFoldDB" id="A0AAV0JXU6"/>
<dbReference type="InterPro" id="IPR036047">
    <property type="entry name" value="F-box-like_dom_sf"/>
</dbReference>
<evidence type="ECO:0000313" key="2">
    <source>
        <dbReference type="EMBL" id="CAI0413411.1"/>
    </source>
</evidence>
<keyword evidence="3" id="KW-1185">Reference proteome</keyword>
<comment type="caution">
    <text evidence="2">The sequence shown here is derived from an EMBL/GenBank/DDBJ whole genome shotgun (WGS) entry which is preliminary data.</text>
</comment>
<evidence type="ECO:0000313" key="3">
    <source>
        <dbReference type="Proteomes" id="UP001154282"/>
    </source>
</evidence>
<dbReference type="Pfam" id="PF00646">
    <property type="entry name" value="F-box"/>
    <property type="match status" value="1"/>
</dbReference>
<reference evidence="2" key="1">
    <citation type="submission" date="2022-08" db="EMBL/GenBank/DDBJ databases">
        <authorList>
            <person name="Gutierrez-Valencia J."/>
        </authorList>
    </citation>
    <scope>NUCLEOTIDE SEQUENCE</scope>
</reference>
<dbReference type="Gene3D" id="1.20.1280.50">
    <property type="match status" value="1"/>
</dbReference>
<dbReference type="SMART" id="SM00256">
    <property type="entry name" value="FBOX"/>
    <property type="match status" value="1"/>
</dbReference>
<evidence type="ECO:0000259" key="1">
    <source>
        <dbReference type="PROSITE" id="PS50181"/>
    </source>
</evidence>
<dbReference type="Proteomes" id="UP001154282">
    <property type="component" value="Unassembled WGS sequence"/>
</dbReference>
<dbReference type="SUPFAM" id="SSF81383">
    <property type="entry name" value="F-box domain"/>
    <property type="match status" value="1"/>
</dbReference>
<dbReference type="EMBL" id="CAMGYJ010000005">
    <property type="protein sequence ID" value="CAI0413411.1"/>
    <property type="molecule type" value="Genomic_DNA"/>
</dbReference>
<dbReference type="PANTHER" id="PTHR34223">
    <property type="entry name" value="OS11G0201299 PROTEIN"/>
    <property type="match status" value="1"/>
</dbReference>
<dbReference type="InterPro" id="IPR053781">
    <property type="entry name" value="F-box_AtFBL13-like"/>
</dbReference>
<gene>
    <name evidence="2" type="ORF">LITE_LOCUS15935</name>
</gene>
<sequence length="340" mass="38777">MTGGSCPTCKKKAHHQIDWFSELPEHILRRVLSFVDSKTAVQTSLLSRRWRSVWKVVPALNFDSKSFNTDSSFRRFISEILSRRYAAAIDQISLEIGHPEDETDDSDEDDDDIDLPVDATLYRKLSNYAASHGGIQRLRLVDHGNGDLWNHFVRSGSPAAFGVLGTLHLEDCNCKAYCFRSQTRSPSRGRVDPFAGFPNLRDLTLMGCSWTIDGGDEEDDVCNYSFCLRVSGIQLRNLRMEDFHSLCNVEIFAPNLESFYYAGQLRRLAFVELQQMLCLDRAYVRILGYHTLNIPENRDSDEDDDYLVPVDVAVQLLKKLFQGLHTAKTLELHLDTFKVI</sequence>
<organism evidence="2 3">
    <name type="scientific">Linum tenue</name>
    <dbReference type="NCBI Taxonomy" id="586396"/>
    <lineage>
        <taxon>Eukaryota</taxon>
        <taxon>Viridiplantae</taxon>
        <taxon>Streptophyta</taxon>
        <taxon>Embryophyta</taxon>
        <taxon>Tracheophyta</taxon>
        <taxon>Spermatophyta</taxon>
        <taxon>Magnoliopsida</taxon>
        <taxon>eudicotyledons</taxon>
        <taxon>Gunneridae</taxon>
        <taxon>Pentapetalae</taxon>
        <taxon>rosids</taxon>
        <taxon>fabids</taxon>
        <taxon>Malpighiales</taxon>
        <taxon>Linaceae</taxon>
        <taxon>Linum</taxon>
    </lineage>
</organism>
<dbReference type="InterPro" id="IPR001810">
    <property type="entry name" value="F-box_dom"/>
</dbReference>
<proteinExistence type="predicted"/>
<protein>
    <recommendedName>
        <fullName evidence="1">F-box domain-containing protein</fullName>
    </recommendedName>
</protein>
<accession>A0AAV0JXU6</accession>
<feature type="domain" description="F-box" evidence="1">
    <location>
        <begin position="17"/>
        <end position="76"/>
    </location>
</feature>
<dbReference type="PROSITE" id="PS50181">
    <property type="entry name" value="FBOX"/>
    <property type="match status" value="1"/>
</dbReference>